<keyword evidence="6" id="KW-0653">Protein transport</keyword>
<name>A0A1S8MYU1_CLOSA</name>
<evidence type="ECO:0000256" key="10">
    <source>
        <dbReference type="SAM" id="Phobius"/>
    </source>
</evidence>
<dbReference type="NCBIfam" id="TIGR00739">
    <property type="entry name" value="yajC"/>
    <property type="match status" value="1"/>
</dbReference>
<evidence type="ECO:0000256" key="7">
    <source>
        <dbReference type="ARBA" id="ARBA00022989"/>
    </source>
</evidence>
<dbReference type="EMBL" id="LZYZ01000007">
    <property type="protein sequence ID" value="OOM09379.1"/>
    <property type="molecule type" value="Genomic_DNA"/>
</dbReference>
<keyword evidence="4" id="KW-1003">Cell membrane</keyword>
<evidence type="ECO:0000256" key="4">
    <source>
        <dbReference type="ARBA" id="ARBA00022475"/>
    </source>
</evidence>
<organism evidence="11 12">
    <name type="scientific">Clostridium saccharobutylicum</name>
    <dbReference type="NCBI Taxonomy" id="169679"/>
    <lineage>
        <taxon>Bacteria</taxon>
        <taxon>Bacillati</taxon>
        <taxon>Bacillota</taxon>
        <taxon>Clostridia</taxon>
        <taxon>Eubacteriales</taxon>
        <taxon>Clostridiaceae</taxon>
        <taxon>Clostridium</taxon>
    </lineage>
</organism>
<dbReference type="PANTHER" id="PTHR33909:SF1">
    <property type="entry name" value="SEC TRANSLOCON ACCESSORY COMPLEX SUBUNIT YAJC"/>
    <property type="match status" value="1"/>
</dbReference>
<keyword evidence="8" id="KW-0811">Translocation</keyword>
<evidence type="ECO:0000256" key="2">
    <source>
        <dbReference type="ARBA" id="ARBA00006742"/>
    </source>
</evidence>
<comment type="caution">
    <text evidence="11">The sequence shown here is derived from an EMBL/GenBank/DDBJ whole genome shotgun (WGS) entry which is preliminary data.</text>
</comment>
<dbReference type="SMART" id="SM01323">
    <property type="entry name" value="YajC"/>
    <property type="match status" value="1"/>
</dbReference>
<evidence type="ECO:0000256" key="5">
    <source>
        <dbReference type="ARBA" id="ARBA00022692"/>
    </source>
</evidence>
<comment type="similarity">
    <text evidence="2">Belongs to the YajC family.</text>
</comment>
<protein>
    <submittedName>
        <fullName evidence="11">Preprotein translocase subunit YajC</fullName>
    </submittedName>
</protein>
<keyword evidence="9 10" id="KW-0472">Membrane</keyword>
<dbReference type="Pfam" id="PF02699">
    <property type="entry name" value="YajC"/>
    <property type="match status" value="1"/>
</dbReference>
<dbReference type="PRINTS" id="PR01853">
    <property type="entry name" value="YAJCTRNLCASE"/>
</dbReference>
<dbReference type="GO" id="GO:0005886">
    <property type="term" value="C:plasma membrane"/>
    <property type="evidence" value="ECO:0007669"/>
    <property type="project" value="UniProtKB-SubCell"/>
</dbReference>
<evidence type="ECO:0000256" key="1">
    <source>
        <dbReference type="ARBA" id="ARBA00004162"/>
    </source>
</evidence>
<dbReference type="InterPro" id="IPR003849">
    <property type="entry name" value="Preprotein_translocase_YajC"/>
</dbReference>
<comment type="subcellular location">
    <subcellularLocation>
        <location evidence="1">Cell membrane</location>
        <topology evidence="1">Single-pass membrane protein</topology>
    </subcellularLocation>
</comment>
<evidence type="ECO:0000256" key="6">
    <source>
        <dbReference type="ARBA" id="ARBA00022927"/>
    </source>
</evidence>
<sequence length="96" mass="11009">MSSNMQALFANILPFVVIIVVFYFLMIVPDRKRKKKYKNMIDELRVHDEIVTRGGIVGKITHIDDKYVTIETSSANTKIKFDKSGIAYKVANNTQK</sequence>
<keyword evidence="5 10" id="KW-0812">Transmembrane</keyword>
<dbReference type="GO" id="GO:0015031">
    <property type="term" value="P:protein transport"/>
    <property type="evidence" value="ECO:0007669"/>
    <property type="project" value="UniProtKB-KW"/>
</dbReference>
<dbReference type="STRING" id="169679.CSACC_28740"/>
<evidence type="ECO:0000313" key="12">
    <source>
        <dbReference type="Proteomes" id="UP000191154"/>
    </source>
</evidence>
<evidence type="ECO:0000256" key="8">
    <source>
        <dbReference type="ARBA" id="ARBA00023010"/>
    </source>
</evidence>
<feature type="transmembrane region" description="Helical" evidence="10">
    <location>
        <begin position="6"/>
        <end position="28"/>
    </location>
</feature>
<dbReference type="RefSeq" id="WP_077866689.1">
    <property type="nucleotide sequence ID" value="NZ_LZYZ01000007.1"/>
</dbReference>
<keyword evidence="7 10" id="KW-1133">Transmembrane helix</keyword>
<dbReference type="AlphaFoldDB" id="A0A1S8MYU1"/>
<proteinExistence type="inferred from homology"/>
<evidence type="ECO:0000256" key="9">
    <source>
        <dbReference type="ARBA" id="ARBA00023136"/>
    </source>
</evidence>
<evidence type="ECO:0000256" key="3">
    <source>
        <dbReference type="ARBA" id="ARBA00022448"/>
    </source>
</evidence>
<evidence type="ECO:0000313" key="11">
    <source>
        <dbReference type="EMBL" id="OOM09379.1"/>
    </source>
</evidence>
<accession>A0A1S8MYU1</accession>
<reference evidence="11 12" key="1">
    <citation type="submission" date="2016-05" db="EMBL/GenBank/DDBJ databases">
        <title>Microbial solvent formation.</title>
        <authorList>
            <person name="Poehlein A."/>
            <person name="Montoya Solano J.D."/>
            <person name="Flitsch S."/>
            <person name="Krabben P."/>
            <person name="Duerre P."/>
            <person name="Daniel R."/>
        </authorList>
    </citation>
    <scope>NUCLEOTIDE SEQUENCE [LARGE SCALE GENOMIC DNA]</scope>
    <source>
        <strain evidence="11 12">L1-8</strain>
    </source>
</reference>
<keyword evidence="3" id="KW-0813">Transport</keyword>
<dbReference type="PANTHER" id="PTHR33909">
    <property type="entry name" value="SEC TRANSLOCON ACCESSORY COMPLEX SUBUNIT YAJC"/>
    <property type="match status" value="1"/>
</dbReference>
<gene>
    <name evidence="11" type="ORF">CLOSAC_36600</name>
</gene>
<dbReference type="Proteomes" id="UP000191154">
    <property type="component" value="Unassembled WGS sequence"/>
</dbReference>